<proteinExistence type="predicted"/>
<reference evidence="2 3" key="1">
    <citation type="submission" date="2013-06" db="EMBL/GenBank/DDBJ databases">
        <authorList>
            <person name="Weinstock G."/>
            <person name="Sodergren E."/>
            <person name="Lobos E.A."/>
            <person name="Fulton L."/>
            <person name="Fulton R."/>
            <person name="Courtney L."/>
            <person name="Fronick C."/>
            <person name="O'Laughlin M."/>
            <person name="Godfrey J."/>
            <person name="Wilson R.M."/>
            <person name="Miner T."/>
            <person name="Farmer C."/>
            <person name="Delehaunty K."/>
            <person name="Cordes M."/>
            <person name="Minx P."/>
            <person name="Tomlinson C."/>
            <person name="Chen J."/>
            <person name="Wollam A."/>
            <person name="Pepin K.H."/>
            <person name="Bhonagiri V."/>
            <person name="Zhang X."/>
            <person name="Warren W."/>
            <person name="Mitreva M."/>
            <person name="Mardis E.R."/>
            <person name="Wilson R.K."/>
        </authorList>
    </citation>
    <scope>NUCLEOTIDE SEQUENCE [LARGE SCALE GENOMIC DNA]</scope>
    <source>
        <strain evidence="2 3">F0510</strain>
    </source>
</reference>
<gene>
    <name evidence="2" type="ORF">HMPREF1549_01280</name>
</gene>
<dbReference type="Proteomes" id="UP000016498">
    <property type="component" value="Unassembled WGS sequence"/>
</dbReference>
<dbReference type="AlphaFoldDB" id="U1PWS5"/>
<protein>
    <submittedName>
        <fullName evidence="2">Uncharacterized protein</fullName>
    </submittedName>
</protein>
<evidence type="ECO:0000313" key="3">
    <source>
        <dbReference type="Proteomes" id="UP000016498"/>
    </source>
</evidence>
<dbReference type="EMBL" id="AWSD01000125">
    <property type="protein sequence ID" value="ERH20325.1"/>
    <property type="molecule type" value="Genomic_DNA"/>
</dbReference>
<comment type="caution">
    <text evidence="2">The sequence shown here is derived from an EMBL/GenBank/DDBJ whole genome shotgun (WGS) entry which is preliminary data.</text>
</comment>
<accession>U1PWS5</accession>
<evidence type="ECO:0000256" key="1">
    <source>
        <dbReference type="SAM" id="MobiDB-lite"/>
    </source>
</evidence>
<feature type="region of interest" description="Disordered" evidence="1">
    <location>
        <begin position="1"/>
        <end position="53"/>
    </location>
</feature>
<dbReference type="HOGENOM" id="CLU_3057653_0_0_11"/>
<organism evidence="2 3">
    <name type="scientific">Actinomyces johnsonii F0510</name>
    <dbReference type="NCBI Taxonomy" id="1227262"/>
    <lineage>
        <taxon>Bacteria</taxon>
        <taxon>Bacillati</taxon>
        <taxon>Actinomycetota</taxon>
        <taxon>Actinomycetes</taxon>
        <taxon>Actinomycetales</taxon>
        <taxon>Actinomycetaceae</taxon>
        <taxon>Actinomyces</taxon>
    </lineage>
</organism>
<evidence type="ECO:0000313" key="2">
    <source>
        <dbReference type="EMBL" id="ERH20325.1"/>
    </source>
</evidence>
<sequence length="53" mass="5760">MIGPTATLLRARQRRQGRPEVLSARPALIGPGPHRPATAHLPATRQLHGPKDH</sequence>
<name>U1PWS5_9ACTO</name>